<dbReference type="OrthoDB" id="2281104at2759"/>
<keyword evidence="1" id="KW-0347">Helicase</keyword>
<dbReference type="SUPFAM" id="SSF52540">
    <property type="entry name" value="P-loop containing nucleoside triphosphate hydrolases"/>
    <property type="match status" value="1"/>
</dbReference>
<name>A0A1C7MUP3_9FUNG</name>
<dbReference type="CDD" id="cd18809">
    <property type="entry name" value="SF1_C_RecD"/>
    <property type="match status" value="1"/>
</dbReference>
<proteinExistence type="predicted"/>
<dbReference type="Gene3D" id="3.40.50.300">
    <property type="entry name" value="P-loop containing nucleotide triphosphate hydrolases"/>
    <property type="match status" value="1"/>
</dbReference>
<organism evidence="1 2">
    <name type="scientific">Choanephora cucurbitarum</name>
    <dbReference type="NCBI Taxonomy" id="101091"/>
    <lineage>
        <taxon>Eukaryota</taxon>
        <taxon>Fungi</taxon>
        <taxon>Fungi incertae sedis</taxon>
        <taxon>Mucoromycota</taxon>
        <taxon>Mucoromycotina</taxon>
        <taxon>Mucoromycetes</taxon>
        <taxon>Mucorales</taxon>
        <taxon>Mucorineae</taxon>
        <taxon>Choanephoraceae</taxon>
        <taxon>Choanephoroideae</taxon>
        <taxon>Choanephora</taxon>
    </lineage>
</organism>
<dbReference type="EMBL" id="LUGH01002501">
    <property type="protein sequence ID" value="OBZ80156.1"/>
    <property type="molecule type" value="Genomic_DNA"/>
</dbReference>
<keyword evidence="1" id="KW-0547">Nucleotide-binding</keyword>
<dbReference type="Proteomes" id="UP000093000">
    <property type="component" value="Unassembled WGS sequence"/>
</dbReference>
<keyword evidence="1" id="KW-0378">Hydrolase</keyword>
<accession>A0A1C7MUP3</accession>
<dbReference type="PANTHER" id="PTHR47642">
    <property type="entry name" value="ATP-DEPENDENT DNA HELICASE"/>
    <property type="match status" value="1"/>
</dbReference>
<evidence type="ECO:0000313" key="1">
    <source>
        <dbReference type="EMBL" id="OBZ80156.1"/>
    </source>
</evidence>
<sequence>MKSNIPNESLRLYTTRQRGNAANSKDFDAMSGEAVFFLAHDTYNGGSRNSAIRALNETRLLQELKLKIDMPVMLIQNLHVSSEWVNRTIAQVKEIDEENVLLSKEGPNGDEMTLWVQRISRSVPGTSYVRSQFPIVPAFASTIHKAQSATIDSVVIYLDDMISHSQLYVTMSRVRKSENLFFFGSELPLRIKLKYGLNLDAIDTVEYAEKRQKRNTEEVDIQSN</sequence>
<dbReference type="STRING" id="101091.A0A1C7MUP3"/>
<dbReference type="InterPro" id="IPR027417">
    <property type="entry name" value="P-loop_NTPase"/>
</dbReference>
<protein>
    <submittedName>
        <fullName evidence="1">ATP-dependent DNA helicase pif1</fullName>
    </submittedName>
</protein>
<dbReference type="AlphaFoldDB" id="A0A1C7MUP3"/>
<keyword evidence="2" id="KW-1185">Reference proteome</keyword>
<dbReference type="InterPro" id="IPR051055">
    <property type="entry name" value="PIF1_helicase"/>
</dbReference>
<keyword evidence="1" id="KW-0067">ATP-binding</keyword>
<gene>
    <name evidence="1" type="primary">pif1_17</name>
    <name evidence="1" type="ORF">A0J61_11795</name>
</gene>
<dbReference type="GO" id="GO:0004386">
    <property type="term" value="F:helicase activity"/>
    <property type="evidence" value="ECO:0007669"/>
    <property type="project" value="UniProtKB-KW"/>
</dbReference>
<reference evidence="1 2" key="1">
    <citation type="submission" date="2016-03" db="EMBL/GenBank/DDBJ databases">
        <title>Choanephora cucurbitarum.</title>
        <authorList>
            <person name="Min B."/>
            <person name="Park H."/>
            <person name="Park J.-H."/>
            <person name="Shin H.-D."/>
            <person name="Choi I.-G."/>
        </authorList>
    </citation>
    <scope>NUCLEOTIDE SEQUENCE [LARGE SCALE GENOMIC DNA]</scope>
    <source>
        <strain evidence="1 2">KUS-F28377</strain>
    </source>
</reference>
<evidence type="ECO:0000313" key="2">
    <source>
        <dbReference type="Proteomes" id="UP000093000"/>
    </source>
</evidence>
<comment type="caution">
    <text evidence="1">The sequence shown here is derived from an EMBL/GenBank/DDBJ whole genome shotgun (WGS) entry which is preliminary data.</text>
</comment>
<dbReference type="InParanoid" id="A0A1C7MUP3"/>